<sequence length="347" mass="39774">MAEKKGFHLFGYVGRILRGVRIDELKKSLDKARERSGRNRVSLFFDMLWCAARYGAGYHDYVMFGFYDMDGKHRKTYVTRIKNKKLITLLNDPDAADGFDRKTLFYPRFQEFLKRDFLIVEHTDEKAFCEFMENREVLFAKPDVGESGKGIERLQKSDFTDLHAMYTYVKERRFGTVEGELKQHEALAKLYPNSVNTMRVVTLLTGSEARGWKANCVYAVLKIGNGGKFVDNLENGGMFCPVNLETGELTAVGHTSSLETVEAHPVTGIRLPGYRIPFAKEAVELCKKAALVEPRMRFVGWDVCITPEGPAIVEGNDYPGYDFWQQPEHTPDRTGLWPYYKKMLPEL</sequence>
<dbReference type="EMBL" id="JANFZH010000008">
    <property type="protein sequence ID" value="MCQ4839248.1"/>
    <property type="molecule type" value="Genomic_DNA"/>
</dbReference>
<evidence type="ECO:0000313" key="3">
    <source>
        <dbReference type="Proteomes" id="UP001524473"/>
    </source>
</evidence>
<accession>A0ABT1RXF2</accession>
<dbReference type="Gene3D" id="3.30.470.20">
    <property type="entry name" value="ATP-grasp fold, B domain"/>
    <property type="match status" value="1"/>
</dbReference>
<keyword evidence="3" id="KW-1185">Reference proteome</keyword>
<reference evidence="2 3" key="1">
    <citation type="submission" date="2022-06" db="EMBL/GenBank/DDBJ databases">
        <title>Isolation of gut microbiota from human fecal samples.</title>
        <authorList>
            <person name="Pamer E.G."/>
            <person name="Barat B."/>
            <person name="Waligurski E."/>
            <person name="Medina S."/>
            <person name="Paddock L."/>
            <person name="Mostad J."/>
        </authorList>
    </citation>
    <scope>NUCLEOTIDE SEQUENCE [LARGE SCALE GENOMIC DNA]</scope>
    <source>
        <strain evidence="2 3">DFI.9.73</strain>
    </source>
</reference>
<protein>
    <recommendedName>
        <fullName evidence="1">Alpha-L-glutamate ligase-related protein ATP-grasp domain-containing protein</fullName>
    </recommendedName>
</protein>
<dbReference type="Pfam" id="PF14397">
    <property type="entry name" value="ATPgrasp_ST"/>
    <property type="match status" value="1"/>
</dbReference>
<dbReference type="Proteomes" id="UP001524473">
    <property type="component" value="Unassembled WGS sequence"/>
</dbReference>
<name>A0ABT1RXF2_9FIRM</name>
<organism evidence="2 3">
    <name type="scientific">Neglectibacter timonensis</name>
    <dbReference type="NCBI Taxonomy" id="1776382"/>
    <lineage>
        <taxon>Bacteria</taxon>
        <taxon>Bacillati</taxon>
        <taxon>Bacillota</taxon>
        <taxon>Clostridia</taxon>
        <taxon>Eubacteriales</taxon>
        <taxon>Oscillospiraceae</taxon>
        <taxon>Neglectibacter</taxon>
    </lineage>
</organism>
<dbReference type="GeneID" id="90531082"/>
<feature type="domain" description="Alpha-L-glutamate ligase-related protein ATP-grasp" evidence="1">
    <location>
        <begin position="162"/>
        <end position="325"/>
    </location>
</feature>
<dbReference type="RefSeq" id="WP_066860158.1">
    <property type="nucleotide sequence ID" value="NZ_CABKVV010000009.1"/>
</dbReference>
<evidence type="ECO:0000313" key="2">
    <source>
        <dbReference type="EMBL" id="MCQ4839248.1"/>
    </source>
</evidence>
<gene>
    <name evidence="2" type="ORF">NE695_04885</name>
</gene>
<comment type="caution">
    <text evidence="2">The sequence shown here is derived from an EMBL/GenBank/DDBJ whole genome shotgun (WGS) entry which is preliminary data.</text>
</comment>
<evidence type="ECO:0000259" key="1">
    <source>
        <dbReference type="Pfam" id="PF14397"/>
    </source>
</evidence>
<dbReference type="InterPro" id="IPR039523">
    <property type="entry name" value="RimK-rel_E_lig_ATP-grasp"/>
</dbReference>
<proteinExistence type="predicted"/>